<protein>
    <submittedName>
        <fullName evidence="1">Uncharacterized protein</fullName>
    </submittedName>
</protein>
<keyword evidence="2" id="KW-1185">Reference proteome</keyword>
<gene>
    <name evidence="1" type="ORF">NQ176_g10268</name>
</gene>
<accession>A0ACC1MGW4</accession>
<proteinExistence type="predicted"/>
<organism evidence="1 2">
    <name type="scientific">Zarea fungicola</name>
    <dbReference type="NCBI Taxonomy" id="93591"/>
    <lineage>
        <taxon>Eukaryota</taxon>
        <taxon>Fungi</taxon>
        <taxon>Dikarya</taxon>
        <taxon>Ascomycota</taxon>
        <taxon>Pezizomycotina</taxon>
        <taxon>Sordariomycetes</taxon>
        <taxon>Hypocreomycetidae</taxon>
        <taxon>Hypocreales</taxon>
        <taxon>Cordycipitaceae</taxon>
        <taxon>Zarea</taxon>
    </lineage>
</organism>
<evidence type="ECO:0000313" key="1">
    <source>
        <dbReference type="EMBL" id="KAJ2966180.1"/>
    </source>
</evidence>
<dbReference type="Proteomes" id="UP001143910">
    <property type="component" value="Unassembled WGS sequence"/>
</dbReference>
<name>A0ACC1MGW4_9HYPO</name>
<comment type="caution">
    <text evidence="1">The sequence shown here is derived from an EMBL/GenBank/DDBJ whole genome shotgun (WGS) entry which is preliminary data.</text>
</comment>
<evidence type="ECO:0000313" key="2">
    <source>
        <dbReference type="Proteomes" id="UP001143910"/>
    </source>
</evidence>
<reference evidence="1" key="1">
    <citation type="submission" date="2022-08" db="EMBL/GenBank/DDBJ databases">
        <title>Genome Sequence of Lecanicillium fungicola.</title>
        <authorList>
            <person name="Buettner E."/>
        </authorList>
    </citation>
    <scope>NUCLEOTIDE SEQUENCE</scope>
    <source>
        <strain evidence="1">Babe33</strain>
    </source>
</reference>
<dbReference type="EMBL" id="JANJQO010002716">
    <property type="protein sequence ID" value="KAJ2966180.1"/>
    <property type="molecule type" value="Genomic_DNA"/>
</dbReference>
<sequence>MRLINVSSLDIEEFHGHQIPKYAILSHTWGEEEVTLQDWNRRHEFPLFSKSGYRKITSACQLASASNYTHIWVDTNCIDKTSSAELSEAINSMFAWYRDAQICYAYLDDVTVRPEYPSSLLFKSARWFTRGWTLQELLAPVDVLFYDRDWTYIKSRKSAAGALSAATSIPISVLLRRDNVFTASAAQRMSWLAKRQTTRLEDMAYCMFGIFNVNIPLLYGEGDKAFARLQEEIIRSFHDHTIFCWSWPPSLARPNWIPTLAPCAAAFADSGDCIRRPRASNARLPARYDVNHMGVSMQLPLIRTSSPTCLALLDAQIEGMPRTTCLAIALMCEEEAPTWEDKMLWRCPDPNGPISVKAEWGGIISQLHLVKSNLHPLDPGFTLHRVPWHKLAHWPDVTASKYAVVPMERGQVDSGCRRCYAQQGLTRKFCCLKPTAEPTVWSYTLYVQYPHTYSDRIKFTVVVHETDDAVNWSVTREPVPVADIEQWALGLSLDTYHEPCPWPVGEGGDVNLEIMPGLELGELALGSLKGMTVMPLFINHDKPRHTEEENLKIALEGS</sequence>